<sequence length="262" mass="28914">MNFQGFAEKFAGGIEENSHNDIEMEASAAVFQTSGFGSHNSSQQHNVVNTTQQNQITHQLLFRELAGMYEDLVQKIVMENRALMDVLRAENRNIKHEVETLHIEVRSTYLAQRIPEKIPNCGPSQTTEMKIGKELSTLKPNPPAPKRAELPARPIFKETPQIISMAKLAAINAPPAGNPANWSIVQNGKGSKKKKAPKNEFPAPMKSVDAAKRRVIFLRSPEAPRATGTEAQDILYALNMHLLSLKDTSTSSVDKDAPPHGC</sequence>
<evidence type="ECO:0000313" key="2">
    <source>
        <dbReference type="Proteomes" id="UP000030854"/>
    </source>
</evidence>
<dbReference type="HOGENOM" id="CLU_1062437_0_0_1"/>
<reference evidence="1 2" key="1">
    <citation type="journal article" date="2014" name="BMC Genomics">
        <title>Adaptive genomic structural variation in the grape powdery mildew pathogen, Erysiphe necator.</title>
        <authorList>
            <person name="Jones L."/>
            <person name="Riaz S."/>
            <person name="Morales-Cruz A."/>
            <person name="Amrine K.C."/>
            <person name="McGuire B."/>
            <person name="Gubler W.D."/>
            <person name="Walker M.A."/>
            <person name="Cantu D."/>
        </authorList>
    </citation>
    <scope>NUCLEOTIDE SEQUENCE [LARGE SCALE GENOMIC DNA]</scope>
    <source>
        <strain evidence="2">c</strain>
    </source>
</reference>
<dbReference type="Proteomes" id="UP000030854">
    <property type="component" value="Unassembled WGS sequence"/>
</dbReference>
<keyword evidence="2" id="KW-1185">Reference proteome</keyword>
<organism evidence="1 2">
    <name type="scientific">Uncinula necator</name>
    <name type="common">Grape powdery mildew</name>
    <dbReference type="NCBI Taxonomy" id="52586"/>
    <lineage>
        <taxon>Eukaryota</taxon>
        <taxon>Fungi</taxon>
        <taxon>Dikarya</taxon>
        <taxon>Ascomycota</taxon>
        <taxon>Pezizomycotina</taxon>
        <taxon>Leotiomycetes</taxon>
        <taxon>Erysiphales</taxon>
        <taxon>Erysiphaceae</taxon>
        <taxon>Erysiphe</taxon>
    </lineage>
</organism>
<evidence type="ECO:0000313" key="1">
    <source>
        <dbReference type="EMBL" id="KHJ36238.1"/>
    </source>
</evidence>
<gene>
    <name evidence="1" type="ORF">EV44_g3544</name>
</gene>
<accession>A0A0B1PDB7</accession>
<name>A0A0B1PDB7_UNCNE</name>
<proteinExistence type="predicted"/>
<dbReference type="EMBL" id="JNVN01000101">
    <property type="protein sequence ID" value="KHJ36238.1"/>
    <property type="molecule type" value="Genomic_DNA"/>
</dbReference>
<protein>
    <submittedName>
        <fullName evidence="1">Uncharacterized protein</fullName>
    </submittedName>
</protein>
<dbReference type="AlphaFoldDB" id="A0A0B1PDB7"/>
<comment type="caution">
    <text evidence="1">The sequence shown here is derived from an EMBL/GenBank/DDBJ whole genome shotgun (WGS) entry which is preliminary data.</text>
</comment>